<evidence type="ECO:0000313" key="2">
    <source>
        <dbReference type="Proteomes" id="UP000597341"/>
    </source>
</evidence>
<keyword evidence="2" id="KW-1185">Reference proteome</keyword>
<sequence>MLMLTEEAHKAVAAISRSTVPSHLPGLRISRRADRPSFSVRRAVVPEETDQVIERDGARVFLAPVAALRFSDSVLDVRLDEHDRLQFVVRDAA</sequence>
<reference evidence="2" key="1">
    <citation type="journal article" date="2019" name="Int. J. Syst. Evol. Microbiol.">
        <title>The Global Catalogue of Microorganisms (GCM) 10K type strain sequencing project: providing services to taxonomists for standard genome sequencing and annotation.</title>
        <authorList>
            <consortium name="The Broad Institute Genomics Platform"/>
            <consortium name="The Broad Institute Genome Sequencing Center for Infectious Disease"/>
            <person name="Wu L."/>
            <person name="Ma J."/>
        </authorList>
    </citation>
    <scope>NUCLEOTIDE SEQUENCE [LARGE SCALE GENOMIC DNA]</scope>
    <source>
        <strain evidence="2">CGMCC 1.12791</strain>
    </source>
</reference>
<dbReference type="EMBL" id="BNAD01000009">
    <property type="protein sequence ID" value="GHE18292.1"/>
    <property type="molecule type" value="Genomic_DNA"/>
</dbReference>
<name>A0ABQ3HNP6_9ACTN</name>
<dbReference type="Proteomes" id="UP000597341">
    <property type="component" value="Unassembled WGS sequence"/>
</dbReference>
<gene>
    <name evidence="1" type="ORF">GCM10011376_29020</name>
</gene>
<protein>
    <recommendedName>
        <fullName evidence="3">Fe-S cluster assembly iron-binding protein IscA</fullName>
    </recommendedName>
</protein>
<evidence type="ECO:0008006" key="3">
    <source>
        <dbReference type="Google" id="ProtNLM"/>
    </source>
</evidence>
<accession>A0ABQ3HNP6</accession>
<organism evidence="1 2">
    <name type="scientific">Nocardioides flavus</name>
    <name type="common">ex Wang et al. 2016</name>
    <dbReference type="NCBI Taxonomy" id="2058780"/>
    <lineage>
        <taxon>Bacteria</taxon>
        <taxon>Bacillati</taxon>
        <taxon>Actinomycetota</taxon>
        <taxon>Actinomycetes</taxon>
        <taxon>Propionibacteriales</taxon>
        <taxon>Nocardioidaceae</taxon>
        <taxon>Nocardioides</taxon>
    </lineage>
</organism>
<proteinExistence type="predicted"/>
<evidence type="ECO:0000313" key="1">
    <source>
        <dbReference type="EMBL" id="GHE18292.1"/>
    </source>
</evidence>
<dbReference type="RefSeq" id="WP_191280206.1">
    <property type="nucleotide sequence ID" value="NZ_BNAD01000009.1"/>
</dbReference>
<comment type="caution">
    <text evidence="1">The sequence shown here is derived from an EMBL/GenBank/DDBJ whole genome shotgun (WGS) entry which is preliminary data.</text>
</comment>